<dbReference type="VEuPathDB" id="FungiDB:MAN_00158"/>
<dbReference type="GO" id="GO:0006508">
    <property type="term" value="P:proteolysis"/>
    <property type="evidence" value="ECO:0007669"/>
    <property type="project" value="UniProtKB-KW"/>
</dbReference>
<feature type="chain" id="PRO_5004331087" evidence="7">
    <location>
        <begin position="18"/>
        <end position="385"/>
    </location>
</feature>
<feature type="active site" description="Charge relay system" evidence="6">
    <location>
        <position position="143"/>
    </location>
</feature>
<dbReference type="InterPro" id="IPR015500">
    <property type="entry name" value="Peptidase_S8_subtilisin-rel"/>
</dbReference>
<feature type="domain" description="Peptidase S8/S53" evidence="8">
    <location>
        <begin position="141"/>
        <end position="343"/>
    </location>
</feature>
<organism evidence="10">
    <name type="scientific">Metarhizium anisopliae</name>
    <name type="common">Entomophthora anisopliae</name>
    <dbReference type="NCBI Taxonomy" id="5530"/>
    <lineage>
        <taxon>Eukaryota</taxon>
        <taxon>Fungi</taxon>
        <taxon>Dikarya</taxon>
        <taxon>Ascomycota</taxon>
        <taxon>Pezizomycotina</taxon>
        <taxon>Sordariomycetes</taxon>
        <taxon>Hypocreomycetidae</taxon>
        <taxon>Hypocreales</taxon>
        <taxon>Clavicipitaceae</taxon>
        <taxon>Metarhizium</taxon>
    </lineage>
</organism>
<evidence type="ECO:0000259" key="9">
    <source>
        <dbReference type="Pfam" id="PF05922"/>
    </source>
</evidence>
<keyword evidence="5 6" id="KW-0720">Serine protease</keyword>
<dbReference type="CDD" id="cd04077">
    <property type="entry name" value="Peptidases_S8_PCSK9_ProteinaseK_like"/>
    <property type="match status" value="1"/>
</dbReference>
<sequence>MRGFILFSLLSMAAVDARLGPDNLAPLFKSKDSVPGSYIVKFKDGISSTSFDSTLASFTDDSHHVYDAVFKGFSATLDSVAIRNLRRHPDEFIEQDATFTINGFVEQKNAPWNLARISHRQRGSTSYIYDDSAGEGTCSYIIDTGIDATHPQFGGRAQNIKSFVNTATDGNGHGTHLAGVIGSVIYGVAKKTKLYGVKCLDDQGSGTTSNVIAAMDFVAKDAKTRGCPKGAMANMSLGGGYSAAVNKAAASLVASGVFVSVAAGGSGTDAKNTSPASEPTVCTVGASTEKDERASYSNYGPVVDIFAPGVSILSTWLNGASNTLSGSSMSAAHITGLGAYIAALEGFPGGEKLCKRLQELATKGVLTNVLSGTLNLLAFNGNPSG</sequence>
<name>Q9P3Y1_METAN</name>
<evidence type="ECO:0000256" key="4">
    <source>
        <dbReference type="ARBA" id="ARBA00022801"/>
    </source>
</evidence>
<dbReference type="InterPro" id="IPR036852">
    <property type="entry name" value="Peptidase_S8/S53_dom_sf"/>
</dbReference>
<dbReference type="PRINTS" id="PR00723">
    <property type="entry name" value="SUBTILISIN"/>
</dbReference>
<reference evidence="10" key="1">
    <citation type="submission" date="2000-06" db="EMBL/GenBank/DDBJ databases">
        <title>Isolation and characterization of serine proteases from Metarhizium anisopliae.</title>
        <authorList>
            <person name="Bagga S."/>
            <person name="Screen S.E."/>
            <person name="St Leger R.J."/>
        </authorList>
    </citation>
    <scope>NUCLEOTIDE SEQUENCE</scope>
    <source>
        <strain evidence="10">ARSEF 2575</strain>
    </source>
</reference>
<dbReference type="InterPro" id="IPR023827">
    <property type="entry name" value="Peptidase_S8_Asp-AS"/>
</dbReference>
<dbReference type="SUPFAM" id="SSF52743">
    <property type="entry name" value="Subtilisin-like"/>
    <property type="match status" value="1"/>
</dbReference>
<keyword evidence="4 6" id="KW-0378">Hydrolase</keyword>
<dbReference type="PANTHER" id="PTHR43806">
    <property type="entry name" value="PEPTIDASE S8"/>
    <property type="match status" value="1"/>
</dbReference>
<dbReference type="InterPro" id="IPR050131">
    <property type="entry name" value="Peptidase_S8_subtilisin-like"/>
</dbReference>
<dbReference type="AlphaFoldDB" id="Q9P3Y1"/>
<feature type="active site" description="Charge relay system" evidence="6">
    <location>
        <position position="328"/>
    </location>
</feature>
<evidence type="ECO:0000256" key="3">
    <source>
        <dbReference type="ARBA" id="ARBA00022729"/>
    </source>
</evidence>
<accession>Q9P3Y1</accession>
<dbReference type="SUPFAM" id="SSF54897">
    <property type="entry name" value="Protease propeptides/inhibitors"/>
    <property type="match status" value="1"/>
</dbReference>
<dbReference type="GO" id="GO:0004252">
    <property type="term" value="F:serine-type endopeptidase activity"/>
    <property type="evidence" value="ECO:0007669"/>
    <property type="project" value="UniProtKB-UniRule"/>
</dbReference>
<feature type="signal peptide" evidence="7">
    <location>
        <begin position="1"/>
        <end position="17"/>
    </location>
</feature>
<evidence type="ECO:0000256" key="7">
    <source>
        <dbReference type="SAM" id="SignalP"/>
    </source>
</evidence>
<dbReference type="Pfam" id="PF00082">
    <property type="entry name" value="Peptidase_S8"/>
    <property type="match status" value="1"/>
</dbReference>
<dbReference type="InterPro" id="IPR034193">
    <property type="entry name" value="PCSK9_ProteinaseK-like"/>
</dbReference>
<dbReference type="PROSITE" id="PS51892">
    <property type="entry name" value="SUBTILASE"/>
    <property type="match status" value="1"/>
</dbReference>
<evidence type="ECO:0000256" key="5">
    <source>
        <dbReference type="ARBA" id="ARBA00022825"/>
    </source>
</evidence>
<dbReference type="EMBL" id="AJ289823">
    <property type="protein sequence ID" value="CAB95012.1"/>
    <property type="molecule type" value="Genomic_DNA"/>
</dbReference>
<evidence type="ECO:0000256" key="6">
    <source>
        <dbReference type="PROSITE-ProRule" id="PRU01240"/>
    </source>
</evidence>
<dbReference type="Gene3D" id="3.40.50.200">
    <property type="entry name" value="Peptidase S8/S53 domain"/>
    <property type="match status" value="1"/>
</dbReference>
<dbReference type="Pfam" id="PF05922">
    <property type="entry name" value="Inhibitor_I9"/>
    <property type="match status" value="1"/>
</dbReference>
<evidence type="ECO:0000313" key="10">
    <source>
        <dbReference type="EMBL" id="CAB95012.1"/>
    </source>
</evidence>
<evidence type="ECO:0000259" key="8">
    <source>
        <dbReference type="Pfam" id="PF00082"/>
    </source>
</evidence>
<dbReference type="Gene3D" id="3.30.70.80">
    <property type="entry name" value="Peptidase S8 propeptide/proteinase inhibitor I9"/>
    <property type="match status" value="1"/>
</dbReference>
<evidence type="ECO:0000256" key="1">
    <source>
        <dbReference type="ARBA" id="ARBA00011073"/>
    </source>
</evidence>
<protein>
    <submittedName>
        <fullName evidence="10">Subtilisin-like protease PR1B</fullName>
    </submittedName>
</protein>
<dbReference type="InterPro" id="IPR000209">
    <property type="entry name" value="Peptidase_S8/S53_dom"/>
</dbReference>
<keyword evidence="3 7" id="KW-0732">Signal</keyword>
<proteinExistence type="inferred from homology"/>
<evidence type="ECO:0000256" key="2">
    <source>
        <dbReference type="ARBA" id="ARBA00022670"/>
    </source>
</evidence>
<comment type="similarity">
    <text evidence="1 6">Belongs to the peptidase S8 family.</text>
</comment>
<dbReference type="InterPro" id="IPR010259">
    <property type="entry name" value="S8pro/Inhibitor_I9"/>
</dbReference>
<keyword evidence="2 6" id="KW-0645">Protease</keyword>
<gene>
    <name evidence="10" type="primary">pr1B</name>
</gene>
<feature type="active site" description="Charge relay system" evidence="6">
    <location>
        <position position="173"/>
    </location>
</feature>
<dbReference type="GO" id="GO:0005576">
    <property type="term" value="C:extracellular region"/>
    <property type="evidence" value="ECO:0007669"/>
    <property type="project" value="UniProtKB-ARBA"/>
</dbReference>
<dbReference type="PANTHER" id="PTHR43806:SF58">
    <property type="entry name" value="ALKALINE PROTEASE 1-RELATED"/>
    <property type="match status" value="1"/>
</dbReference>
<dbReference type="PROSITE" id="PS00136">
    <property type="entry name" value="SUBTILASE_ASP"/>
    <property type="match status" value="1"/>
</dbReference>
<dbReference type="InterPro" id="IPR037045">
    <property type="entry name" value="S8pro/Inhibitor_I9_sf"/>
</dbReference>
<dbReference type="FunFam" id="3.40.50.200:FF:000014">
    <property type="entry name" value="Proteinase K"/>
    <property type="match status" value="1"/>
</dbReference>
<feature type="domain" description="Inhibitor I9" evidence="9">
    <location>
        <begin position="37"/>
        <end position="98"/>
    </location>
</feature>